<evidence type="ECO:0000313" key="2">
    <source>
        <dbReference type="Proteomes" id="UP000031197"/>
    </source>
</evidence>
<evidence type="ECO:0000313" key="1">
    <source>
        <dbReference type="EMBL" id="KHT52937.1"/>
    </source>
</evidence>
<gene>
    <name evidence="1" type="ORF">RJ41_09870</name>
</gene>
<dbReference type="EMBL" id="JWLW01000015">
    <property type="protein sequence ID" value="KHT52937.1"/>
    <property type="molecule type" value="Genomic_DNA"/>
</dbReference>
<sequence length="431" mass="47131">MILRSVKWLLITLAIIVVLLVVSVATITVMAVQKAPLVASTAPTQLDGADSVNELLGQLQQAFSRREEGHQVTLTETQVESLVGVLQRALPDFKGVVNITPVAGTINVTYAINNTGYYVNASALVLPGDSLRIEQVQVGDLTIPGRFLLGFLERTVNSYTQSKIATIALSRVERVTMRSGELTLDVGRLDELLSELNVVASNMSVSEQTELQQLSAYYLRYLSGREIALSSKPVSLIEYLREGMARAREQSQSPDDAVLHNNAVILALAVYVGHHRVGALVGDIQPDSEKALKPRRGAVLHKRNDLARHFIISAALELMAEQGMSLAIGEFKELMDRGNGGSGYSFVDLAADMSGTEFAKVATHPNTAMEVQNAIARIQSELEIIPPIEGLPEGLSKQAFTEQYQRVDSKAYLKEVQEIKRRIGLLPLYQK</sequence>
<keyword evidence="2" id="KW-1185">Reference proteome</keyword>
<dbReference type="OrthoDB" id="9997at2"/>
<protein>
    <submittedName>
        <fullName evidence="1">Uncharacterized protein</fullName>
    </submittedName>
</protein>
<comment type="caution">
    <text evidence="1">The sequence shown here is derived from an EMBL/GenBank/DDBJ whole genome shotgun (WGS) entry which is preliminary data.</text>
</comment>
<reference evidence="1 2" key="1">
    <citation type="submission" date="2014-12" db="EMBL/GenBank/DDBJ databases">
        <title>Genome sequencing of Alteromonas marina AD001.</title>
        <authorList>
            <person name="Adrian T.G.S."/>
            <person name="Chan K.G."/>
        </authorList>
    </citation>
    <scope>NUCLEOTIDE SEQUENCE [LARGE SCALE GENOMIC DNA]</scope>
    <source>
        <strain evidence="1 2">AD001</strain>
    </source>
</reference>
<dbReference type="RefSeq" id="WP_039219968.1">
    <property type="nucleotide sequence ID" value="NZ_JWLW01000015.1"/>
</dbReference>
<dbReference type="AlphaFoldDB" id="A0A0B3Z532"/>
<name>A0A0B3Z532_9ALTE</name>
<dbReference type="Proteomes" id="UP000031197">
    <property type="component" value="Unassembled WGS sequence"/>
</dbReference>
<organism evidence="1 2">
    <name type="scientific">Alteromonas marina</name>
    <dbReference type="NCBI Taxonomy" id="203795"/>
    <lineage>
        <taxon>Bacteria</taxon>
        <taxon>Pseudomonadati</taxon>
        <taxon>Pseudomonadota</taxon>
        <taxon>Gammaproteobacteria</taxon>
        <taxon>Alteromonadales</taxon>
        <taxon>Alteromonadaceae</taxon>
        <taxon>Alteromonas/Salinimonas group</taxon>
        <taxon>Alteromonas</taxon>
    </lineage>
</organism>
<proteinExistence type="predicted"/>
<accession>A0A0B3Z532</accession>